<keyword evidence="9" id="KW-0238">DNA-binding</keyword>
<keyword evidence="6" id="KW-0228">DNA excision</keyword>
<dbReference type="AlphaFoldDB" id="A0AAW3WGX2"/>
<dbReference type="PROSITE" id="PS50893">
    <property type="entry name" value="ABC_TRANSPORTER_2"/>
    <property type="match status" value="2"/>
</dbReference>
<dbReference type="Gene3D" id="1.10.8.280">
    <property type="entry name" value="ABC transporter ATPase domain-like"/>
    <property type="match status" value="1"/>
</dbReference>
<dbReference type="GO" id="GO:0004518">
    <property type="term" value="F:nuclease activity"/>
    <property type="evidence" value="ECO:0007669"/>
    <property type="project" value="UniProtKB-KW"/>
</dbReference>
<feature type="domain" description="ABC transporter" evidence="14">
    <location>
        <begin position="195"/>
        <end position="447"/>
    </location>
</feature>
<comment type="caution">
    <text evidence="15">The sequence shown here is derived from an EMBL/GenBank/DDBJ whole genome shotgun (WGS) entry which is preliminary data.</text>
</comment>
<dbReference type="Proteomes" id="UP001194098">
    <property type="component" value="Unassembled WGS sequence"/>
</dbReference>
<dbReference type="InterPro" id="IPR027417">
    <property type="entry name" value="P-loop_NTPase"/>
</dbReference>
<proteinExistence type="inferred from homology"/>
<keyword evidence="7" id="KW-0067">ATP-binding</keyword>
<dbReference type="GO" id="GO:0016887">
    <property type="term" value="F:ATP hydrolysis activity"/>
    <property type="evidence" value="ECO:0007669"/>
    <property type="project" value="InterPro"/>
</dbReference>
<dbReference type="RefSeq" id="WP_015390515.1">
    <property type="nucleotide sequence ID" value="NZ_JABAGV010000181.1"/>
</dbReference>
<dbReference type="Gene3D" id="3.40.50.300">
    <property type="entry name" value="P-loop containing nucleotide triphosphate hydrolases"/>
    <property type="match status" value="2"/>
</dbReference>
<evidence type="ECO:0000256" key="6">
    <source>
        <dbReference type="ARBA" id="ARBA00022769"/>
    </source>
</evidence>
<keyword evidence="2" id="KW-0963">Cytoplasm</keyword>
<dbReference type="PROSITE" id="PS00211">
    <property type="entry name" value="ABC_TRANSPORTER_1"/>
    <property type="match status" value="1"/>
</dbReference>
<feature type="domain" description="ABC transporter" evidence="14">
    <location>
        <begin position="461"/>
        <end position="806"/>
    </location>
</feature>
<protein>
    <recommendedName>
        <fullName evidence="12">UvrABC system protein A</fullName>
    </recommendedName>
    <alternativeName>
        <fullName evidence="13">Excinuclease ABC subunit A</fullName>
    </alternativeName>
</protein>
<evidence type="ECO:0000259" key="14">
    <source>
        <dbReference type="PROSITE" id="PS50893"/>
    </source>
</evidence>
<comment type="subcellular location">
    <subcellularLocation>
        <location evidence="1">Cytoplasm</location>
    </subcellularLocation>
</comment>
<dbReference type="EMBL" id="JABAGV010000181">
    <property type="protein sequence ID" value="MBC2478033.1"/>
    <property type="molecule type" value="Genomic_DNA"/>
</dbReference>
<dbReference type="PANTHER" id="PTHR43152">
    <property type="entry name" value="UVRABC SYSTEM PROTEIN A"/>
    <property type="match status" value="1"/>
</dbReference>
<name>A0AAW3WGX2_CLOBE</name>
<keyword evidence="10" id="KW-0234">DNA repair</keyword>
<keyword evidence="4" id="KW-0547">Nucleotide-binding</keyword>
<dbReference type="GO" id="GO:0003677">
    <property type="term" value="F:DNA binding"/>
    <property type="evidence" value="ECO:0007669"/>
    <property type="project" value="UniProtKB-KW"/>
</dbReference>
<sequence>MNNIMIKGARIHNLKGFDISIPKNKITVATGVSGSGKSSLMFDIIFEEGRKQYLQSLGIFPGLEDDKKFDSITGVSPTISVRQSLVRQSNPRSTVGSRTRLLSQLAMLYHSEGTLICPNCGTPLGKNLQCSSCDYKGHSLDVSYFSYNSPNGMCKKCFGKGSYSKVNMNKLVSNKSITVRQVFRNAGTTSGIERVLDRNLHKYMDLPYYKVPDEIKNEIKNGHYTSNSGANNKSYCLSRILEARKKKGEFIGDLYRPISCSACNGYRIGEEARSVLINGKHFGELGKMTLEQTRDFLVQTLQEIEFTQLGKTLAQDIINKLSSLIDSRLGHLTMYREMSTLSGGEIQRIFLNAHLESNMDSLIYVLDEPTTGLHELEKEELLKSIKRLKDLGNTVIIVEHDRKIIQVAEHIVDIGPKAGIAGGEVIYEGDYAGLLQCDKSLTGQYLSDTQKIMKRNLKPNLQNDKTTSWISIKHAKTNNLKDVSVSFPLGVLVGIAGVSGSGKSSLISDTLVPMLKDYFRNYSKNILDCDESDEDSALVETIAETILGAESISGFAEVSQAPIGRNINSSPVTFIKIWDKIRNLFASQEKSIELGLTAGHFSFNSDGACPDCSGSGRKSVFPGSNIQMYTTCNTCKGKRYNPEALQVTYKGKNISEILDMQISEAVSLFEDNKPIVHTLTIMKDIGMGYIKLGQPTSTLSGGEAQRLKLAKEIGKKRKGNILYVMDEPTTGLSMYDTAQLIKLLNKLIENGNSVLIIEHNIDVLKSCDWIVELGPDGGVNGGTVIAKGSPKDLEDNPKSITGKYLKERL</sequence>
<evidence type="ECO:0000256" key="12">
    <source>
        <dbReference type="ARBA" id="ARBA00039316"/>
    </source>
</evidence>
<evidence type="ECO:0000256" key="2">
    <source>
        <dbReference type="ARBA" id="ARBA00022490"/>
    </source>
</evidence>
<evidence type="ECO:0000256" key="10">
    <source>
        <dbReference type="ARBA" id="ARBA00023204"/>
    </source>
</evidence>
<keyword evidence="3" id="KW-0677">Repeat</keyword>
<reference evidence="15" key="2">
    <citation type="journal article" date="2022" name="Nat. Biotechnol.">
        <title>Carbon-negative production of acetone and isopropanol by gas fermentation at industrial pilot scale.</title>
        <authorList>
            <person name="Liew F.E."/>
            <person name="Nogle R."/>
            <person name="Abdalla T."/>
            <person name="Rasor B.J."/>
            <person name="Canter C."/>
            <person name="Jensen R.O."/>
            <person name="Wang L."/>
            <person name="Strutz J."/>
            <person name="Chirania P."/>
            <person name="De Tissera S."/>
            <person name="Mueller A.P."/>
            <person name="Ruan Z."/>
            <person name="Gao A."/>
            <person name="Tran L."/>
            <person name="Engle N.L."/>
            <person name="Bromley J.C."/>
            <person name="Daniell J."/>
            <person name="Conrado R."/>
            <person name="Tschaplinski T.J."/>
            <person name="Giannone R.J."/>
            <person name="Hettich R.L."/>
            <person name="Karim A.S."/>
            <person name="Simpson S.D."/>
            <person name="Brown S.D."/>
            <person name="Leang C."/>
            <person name="Jewett M.C."/>
            <person name="Kopke M."/>
        </authorList>
    </citation>
    <scope>NUCLEOTIDE SEQUENCE</scope>
    <source>
        <strain evidence="15">DJ015</strain>
    </source>
</reference>
<dbReference type="GO" id="GO:0005737">
    <property type="term" value="C:cytoplasm"/>
    <property type="evidence" value="ECO:0007669"/>
    <property type="project" value="UniProtKB-SubCell"/>
</dbReference>
<dbReference type="PANTHER" id="PTHR43152:SF3">
    <property type="entry name" value="UVRABC SYSTEM PROTEIN A"/>
    <property type="match status" value="1"/>
</dbReference>
<evidence type="ECO:0000313" key="15">
    <source>
        <dbReference type="EMBL" id="MBC2478033.1"/>
    </source>
</evidence>
<keyword evidence="8" id="KW-0267">Excision nuclease</keyword>
<dbReference type="Gene3D" id="1.20.1580.10">
    <property type="entry name" value="ABC transporter ATPase like domain"/>
    <property type="match status" value="2"/>
</dbReference>
<evidence type="ECO:0000256" key="9">
    <source>
        <dbReference type="ARBA" id="ARBA00023125"/>
    </source>
</evidence>
<evidence type="ECO:0000313" key="16">
    <source>
        <dbReference type="Proteomes" id="UP001194098"/>
    </source>
</evidence>
<evidence type="ECO:0000256" key="4">
    <source>
        <dbReference type="ARBA" id="ARBA00022741"/>
    </source>
</evidence>
<dbReference type="GO" id="GO:0005524">
    <property type="term" value="F:ATP binding"/>
    <property type="evidence" value="ECO:0007669"/>
    <property type="project" value="UniProtKB-KW"/>
</dbReference>
<accession>A0AAW3WGX2</accession>
<reference evidence="15" key="1">
    <citation type="submission" date="2020-04" db="EMBL/GenBank/DDBJ databases">
        <authorList>
            <person name="Brown S."/>
        </authorList>
    </citation>
    <scope>NUCLEOTIDE SEQUENCE</scope>
    <source>
        <strain evidence="15">DJ015</strain>
    </source>
</reference>
<evidence type="ECO:0000256" key="8">
    <source>
        <dbReference type="ARBA" id="ARBA00022881"/>
    </source>
</evidence>
<dbReference type="InterPro" id="IPR003439">
    <property type="entry name" value="ABC_transporter-like_ATP-bd"/>
</dbReference>
<evidence type="ECO:0000256" key="5">
    <source>
        <dbReference type="ARBA" id="ARBA00022763"/>
    </source>
</evidence>
<evidence type="ECO:0000256" key="13">
    <source>
        <dbReference type="ARBA" id="ARBA00042156"/>
    </source>
</evidence>
<dbReference type="SUPFAM" id="SSF52540">
    <property type="entry name" value="P-loop containing nucleoside triphosphate hydrolases"/>
    <property type="match status" value="2"/>
</dbReference>
<evidence type="ECO:0000256" key="1">
    <source>
        <dbReference type="ARBA" id="ARBA00004496"/>
    </source>
</evidence>
<evidence type="ECO:0000256" key="11">
    <source>
        <dbReference type="ARBA" id="ARBA00038000"/>
    </source>
</evidence>
<keyword evidence="5" id="KW-0227">DNA damage</keyword>
<dbReference type="InterPro" id="IPR017871">
    <property type="entry name" value="ABC_transporter-like_CS"/>
</dbReference>
<gene>
    <name evidence="15" type="ORF">HGI39_25845</name>
</gene>
<evidence type="ECO:0000256" key="7">
    <source>
        <dbReference type="ARBA" id="ARBA00022840"/>
    </source>
</evidence>
<comment type="similarity">
    <text evidence="11">Belongs to the ABC transporter superfamily. UvrA family.</text>
</comment>
<evidence type="ECO:0000256" key="3">
    <source>
        <dbReference type="ARBA" id="ARBA00022737"/>
    </source>
</evidence>
<dbReference type="GO" id="GO:0006281">
    <property type="term" value="P:DNA repair"/>
    <property type="evidence" value="ECO:0007669"/>
    <property type="project" value="UniProtKB-KW"/>
</dbReference>
<organism evidence="15 16">
    <name type="scientific">Clostridium beijerinckii</name>
    <name type="common">Clostridium MP</name>
    <dbReference type="NCBI Taxonomy" id="1520"/>
    <lineage>
        <taxon>Bacteria</taxon>
        <taxon>Bacillati</taxon>
        <taxon>Bacillota</taxon>
        <taxon>Clostridia</taxon>
        <taxon>Eubacteriales</taxon>
        <taxon>Clostridiaceae</taxon>
        <taxon>Clostridium</taxon>
    </lineage>
</organism>